<accession>A0A426X4P5</accession>
<proteinExistence type="predicted"/>
<gene>
    <name evidence="1" type="ORF">B296_00054276</name>
</gene>
<evidence type="ECO:0000313" key="1">
    <source>
        <dbReference type="EMBL" id="RRT34446.1"/>
    </source>
</evidence>
<protein>
    <submittedName>
        <fullName evidence="1">Uncharacterized protein</fullName>
    </submittedName>
</protein>
<sequence length="74" mass="8078">MARVAIVELARHPDASTSDANARADFMFAINVDLKSGGHTGSSRRQFPRDETAAIPTRDSITGLYSIVLAKEFR</sequence>
<dbReference type="AlphaFoldDB" id="A0A426X4P5"/>
<dbReference type="EMBL" id="AMZH03026783">
    <property type="protein sequence ID" value="RRT34446.1"/>
    <property type="molecule type" value="Genomic_DNA"/>
</dbReference>
<name>A0A426X4P5_ENSVE</name>
<comment type="caution">
    <text evidence="1">The sequence shown here is derived from an EMBL/GenBank/DDBJ whole genome shotgun (WGS) entry which is preliminary data.</text>
</comment>
<dbReference type="Proteomes" id="UP000287651">
    <property type="component" value="Unassembled WGS sequence"/>
</dbReference>
<reference evidence="1 2" key="1">
    <citation type="journal article" date="2014" name="Agronomy (Basel)">
        <title>A Draft Genome Sequence for Ensete ventricosum, the Drought-Tolerant Tree Against Hunger.</title>
        <authorList>
            <person name="Harrison J."/>
            <person name="Moore K.A."/>
            <person name="Paszkiewicz K."/>
            <person name="Jones T."/>
            <person name="Grant M."/>
            <person name="Ambacheew D."/>
            <person name="Muzemil S."/>
            <person name="Studholme D.J."/>
        </authorList>
    </citation>
    <scope>NUCLEOTIDE SEQUENCE [LARGE SCALE GENOMIC DNA]</scope>
</reference>
<organism evidence="1 2">
    <name type="scientific">Ensete ventricosum</name>
    <name type="common">Abyssinian banana</name>
    <name type="synonym">Musa ensete</name>
    <dbReference type="NCBI Taxonomy" id="4639"/>
    <lineage>
        <taxon>Eukaryota</taxon>
        <taxon>Viridiplantae</taxon>
        <taxon>Streptophyta</taxon>
        <taxon>Embryophyta</taxon>
        <taxon>Tracheophyta</taxon>
        <taxon>Spermatophyta</taxon>
        <taxon>Magnoliopsida</taxon>
        <taxon>Liliopsida</taxon>
        <taxon>Zingiberales</taxon>
        <taxon>Musaceae</taxon>
        <taxon>Ensete</taxon>
    </lineage>
</organism>
<evidence type="ECO:0000313" key="2">
    <source>
        <dbReference type="Proteomes" id="UP000287651"/>
    </source>
</evidence>